<evidence type="ECO:0000313" key="4">
    <source>
        <dbReference type="Proteomes" id="UP000053593"/>
    </source>
</evidence>
<proteinExistence type="predicted"/>
<evidence type="ECO:0000259" key="2">
    <source>
        <dbReference type="Pfam" id="PF12146"/>
    </source>
</evidence>
<reference evidence="3 4" key="1">
    <citation type="submission" date="2014-04" db="EMBL/GenBank/DDBJ databases">
        <title>Evolutionary Origins and Diversification of the Mycorrhizal Mutualists.</title>
        <authorList>
            <consortium name="DOE Joint Genome Institute"/>
            <consortium name="Mycorrhizal Genomics Consortium"/>
            <person name="Kohler A."/>
            <person name="Kuo A."/>
            <person name="Nagy L.G."/>
            <person name="Floudas D."/>
            <person name="Copeland A."/>
            <person name="Barry K.W."/>
            <person name="Cichocki N."/>
            <person name="Veneault-Fourrey C."/>
            <person name="LaButti K."/>
            <person name="Lindquist E.A."/>
            <person name="Lipzen A."/>
            <person name="Lundell T."/>
            <person name="Morin E."/>
            <person name="Murat C."/>
            <person name="Riley R."/>
            <person name="Ohm R."/>
            <person name="Sun H."/>
            <person name="Tunlid A."/>
            <person name="Henrissat B."/>
            <person name="Grigoriev I.V."/>
            <person name="Hibbett D.S."/>
            <person name="Martin F."/>
        </authorList>
    </citation>
    <scope>NUCLEOTIDE SEQUENCE [LARGE SCALE GENOMIC DNA]</scope>
    <source>
        <strain evidence="3 4">FD-317 M1</strain>
    </source>
</reference>
<feature type="coiled-coil region" evidence="1">
    <location>
        <begin position="286"/>
        <end position="313"/>
    </location>
</feature>
<dbReference type="AlphaFoldDB" id="A0A0D0BIP6"/>
<dbReference type="Pfam" id="PF12146">
    <property type="entry name" value="Hydrolase_4"/>
    <property type="match status" value="1"/>
</dbReference>
<dbReference type="Proteomes" id="UP000053593">
    <property type="component" value="Unassembled WGS sequence"/>
</dbReference>
<dbReference type="InterPro" id="IPR029058">
    <property type="entry name" value="AB_hydrolase_fold"/>
</dbReference>
<dbReference type="EMBL" id="KN834762">
    <property type="protein sequence ID" value="KIK63975.1"/>
    <property type="molecule type" value="Genomic_DNA"/>
</dbReference>
<organism evidence="3 4">
    <name type="scientific">Collybiopsis luxurians FD-317 M1</name>
    <dbReference type="NCBI Taxonomy" id="944289"/>
    <lineage>
        <taxon>Eukaryota</taxon>
        <taxon>Fungi</taxon>
        <taxon>Dikarya</taxon>
        <taxon>Basidiomycota</taxon>
        <taxon>Agaricomycotina</taxon>
        <taxon>Agaricomycetes</taxon>
        <taxon>Agaricomycetidae</taxon>
        <taxon>Agaricales</taxon>
        <taxon>Marasmiineae</taxon>
        <taxon>Omphalotaceae</taxon>
        <taxon>Collybiopsis</taxon>
        <taxon>Collybiopsis luxurians</taxon>
    </lineage>
</organism>
<gene>
    <name evidence="3" type="ORF">GYMLUDRAFT_40189</name>
</gene>
<dbReference type="HOGENOM" id="CLU_029375_2_0_1"/>
<accession>A0A0D0BIP6</accession>
<dbReference type="OrthoDB" id="10249433at2759"/>
<dbReference type="InterPro" id="IPR022742">
    <property type="entry name" value="Hydrolase_4"/>
</dbReference>
<protein>
    <recommendedName>
        <fullName evidence="2">Serine aminopeptidase S33 domain-containing protein</fullName>
    </recommendedName>
</protein>
<dbReference type="PANTHER" id="PTHR12277">
    <property type="entry name" value="ALPHA/BETA HYDROLASE DOMAIN-CONTAINING PROTEIN"/>
    <property type="match status" value="1"/>
</dbReference>
<keyword evidence="1" id="KW-0175">Coiled coil</keyword>
<dbReference type="Gene3D" id="3.40.50.1820">
    <property type="entry name" value="alpha/beta hydrolase"/>
    <property type="match status" value="1"/>
</dbReference>
<evidence type="ECO:0000256" key="1">
    <source>
        <dbReference type="SAM" id="Coils"/>
    </source>
</evidence>
<evidence type="ECO:0000313" key="3">
    <source>
        <dbReference type="EMBL" id="KIK63975.1"/>
    </source>
</evidence>
<feature type="domain" description="Serine aminopeptidase S33" evidence="2">
    <location>
        <begin position="126"/>
        <end position="373"/>
    </location>
</feature>
<dbReference type="GO" id="GO:0016020">
    <property type="term" value="C:membrane"/>
    <property type="evidence" value="ECO:0007669"/>
    <property type="project" value="TreeGrafter"/>
</dbReference>
<name>A0A0D0BIP6_9AGAR</name>
<dbReference type="SUPFAM" id="SSF53474">
    <property type="entry name" value="alpha/beta-Hydrolases"/>
    <property type="match status" value="1"/>
</dbReference>
<dbReference type="PANTHER" id="PTHR12277:SF81">
    <property type="entry name" value="PROTEIN ABHD13"/>
    <property type="match status" value="1"/>
</dbReference>
<sequence length="439" mass="47815">MSSFFPSLSTVETVAKGAFATAAGLGTVSAGLLYYGQNYLIYPSAYMKIGDDDGIPVTPAEYGLHHELVDLKTKDGETLKCYLLLQKKELPKATKFSSLPTVPISAIEGATEHGYANMSDEQLVSHRPTVIMFHGNGGNAGHRIPLGMMFQQVMRCNVLGVEYRGYGGSTGGPSESGFAIDAVTALEFVRGDSRLRNTPIILYGQSIGGAVSIDLTSRFPGEIAGLILENTFLSLRLLIPHVLPLLGPFKWLCHQKWESAGKVVGVPNVISENRVEDRLAGLVKEKEASSEERAAFKERLEKANEVLDSAAKEVIEGGGSIARVGKGLGKEFKGIPRELNVLLLSGQSDTLVPPKHMKLLRQVFEARPHTRSTLGLSPKSKDESSVAEERSQFILFPAGNHNNTTAQHGYWNRVGDFVAEVGKEWWQQTRTTETPSGYR</sequence>
<dbReference type="GO" id="GO:0008474">
    <property type="term" value="F:palmitoyl-(protein) hydrolase activity"/>
    <property type="evidence" value="ECO:0007669"/>
    <property type="project" value="TreeGrafter"/>
</dbReference>
<keyword evidence="4" id="KW-1185">Reference proteome</keyword>